<dbReference type="PANTHER" id="PTHR24148">
    <property type="entry name" value="ANKYRIN REPEAT DOMAIN-CONTAINING PROTEIN 39 HOMOLOG-RELATED"/>
    <property type="match status" value="1"/>
</dbReference>
<name>A0A2J6SB22_HYAVF</name>
<dbReference type="InterPro" id="IPR052895">
    <property type="entry name" value="HetReg/Transcr_Mod"/>
</dbReference>
<proteinExistence type="predicted"/>
<sequence length="377" mass="42382">MLLRKAWQYQNSEIDAGGVIGLYVLELGRDLKASDPRDKVYGFLGLTRVGIIPDYKKDVREVYIETALHLLRLTGITQTLNLAGMENEQKFELPSWVPNWTSRRKGLYLKQSFFDIKTVGDIMSDIDSSEEGVLKVIGLQLSSVAELEPELSQPLDDSGRVTTRTWHFCRHYLANHGSKPYHTGIPFLQAMMRLLLDDEDPLNSDSKISIPTDAFFKLGTVFIGVLCANGENTDLEFVERCHRNLPKLGLDPDVDFAKTFSKQFLGDSEVLGPWENATQALYGNFAAYLTIFGVMGRAMRNRCLFCTEDGWIGIGPEDLMKGDLVCAVKNCKFPVLLRPEDDHFLLLGTALIHGLMDGAIFAELESRSSSVQEFKIW</sequence>
<dbReference type="AlphaFoldDB" id="A0A2J6SB22"/>
<reference evidence="1 2" key="1">
    <citation type="submission" date="2016-04" db="EMBL/GenBank/DDBJ databases">
        <title>A degradative enzymes factory behind the ericoid mycorrhizal symbiosis.</title>
        <authorList>
            <consortium name="DOE Joint Genome Institute"/>
            <person name="Martino E."/>
            <person name="Morin E."/>
            <person name="Grelet G."/>
            <person name="Kuo A."/>
            <person name="Kohler A."/>
            <person name="Daghino S."/>
            <person name="Barry K."/>
            <person name="Choi C."/>
            <person name="Cichocki N."/>
            <person name="Clum A."/>
            <person name="Copeland A."/>
            <person name="Hainaut M."/>
            <person name="Haridas S."/>
            <person name="Labutti K."/>
            <person name="Lindquist E."/>
            <person name="Lipzen A."/>
            <person name="Khouja H.-R."/>
            <person name="Murat C."/>
            <person name="Ohm R."/>
            <person name="Olson A."/>
            <person name="Spatafora J."/>
            <person name="Veneault-Fourrey C."/>
            <person name="Henrissat B."/>
            <person name="Grigoriev I."/>
            <person name="Martin F."/>
            <person name="Perotto S."/>
        </authorList>
    </citation>
    <scope>NUCLEOTIDE SEQUENCE [LARGE SCALE GENOMIC DNA]</scope>
    <source>
        <strain evidence="1 2">F</strain>
    </source>
</reference>
<keyword evidence="2" id="KW-1185">Reference proteome</keyword>
<organism evidence="1 2">
    <name type="scientific">Hyaloscypha variabilis (strain UAMH 11265 / GT02V1 / F)</name>
    <name type="common">Meliniomyces variabilis</name>
    <dbReference type="NCBI Taxonomy" id="1149755"/>
    <lineage>
        <taxon>Eukaryota</taxon>
        <taxon>Fungi</taxon>
        <taxon>Dikarya</taxon>
        <taxon>Ascomycota</taxon>
        <taxon>Pezizomycotina</taxon>
        <taxon>Leotiomycetes</taxon>
        <taxon>Helotiales</taxon>
        <taxon>Hyaloscyphaceae</taxon>
        <taxon>Hyaloscypha</taxon>
        <taxon>Hyaloscypha variabilis</taxon>
    </lineage>
</organism>
<evidence type="ECO:0000313" key="2">
    <source>
        <dbReference type="Proteomes" id="UP000235786"/>
    </source>
</evidence>
<dbReference type="PANTHER" id="PTHR24148:SF82">
    <property type="entry name" value="HETEROKARYON INCOMPATIBILITY DOMAIN-CONTAINING PROTEIN"/>
    <property type="match status" value="1"/>
</dbReference>
<protein>
    <recommendedName>
        <fullName evidence="3">Heterokaryon incompatibility domain-containing protein</fullName>
    </recommendedName>
</protein>
<dbReference type="OrthoDB" id="5386682at2759"/>
<gene>
    <name evidence="1" type="ORF">L207DRAFT_628518</name>
</gene>
<dbReference type="Proteomes" id="UP000235786">
    <property type="component" value="Unassembled WGS sequence"/>
</dbReference>
<accession>A0A2J6SB22</accession>
<dbReference type="Pfam" id="PF26639">
    <property type="entry name" value="Het-6_barrel"/>
    <property type="match status" value="1"/>
</dbReference>
<dbReference type="EMBL" id="KZ613938">
    <property type="protein sequence ID" value="PMD47969.1"/>
    <property type="molecule type" value="Genomic_DNA"/>
</dbReference>
<evidence type="ECO:0008006" key="3">
    <source>
        <dbReference type="Google" id="ProtNLM"/>
    </source>
</evidence>
<dbReference type="STRING" id="1149755.A0A2J6SB22"/>
<evidence type="ECO:0000313" key="1">
    <source>
        <dbReference type="EMBL" id="PMD47969.1"/>
    </source>
</evidence>